<comment type="caution">
    <text evidence="2">The sequence shown here is derived from an EMBL/GenBank/DDBJ whole genome shotgun (WGS) entry which is preliminary data.</text>
</comment>
<feature type="compositionally biased region" description="Basic and acidic residues" evidence="1">
    <location>
        <begin position="8"/>
        <end position="27"/>
    </location>
</feature>
<dbReference type="EMBL" id="SPHZ02000011">
    <property type="protein sequence ID" value="KAF0890826.1"/>
    <property type="molecule type" value="Genomic_DNA"/>
</dbReference>
<name>A0A6G1BSH9_9ORYZ</name>
<dbReference type="AlphaFoldDB" id="A0A6G1BSH9"/>
<feature type="compositionally biased region" description="Gly residues" evidence="1">
    <location>
        <begin position="55"/>
        <end position="64"/>
    </location>
</feature>
<protein>
    <submittedName>
        <fullName evidence="2">Uncharacterized protein</fullName>
    </submittedName>
</protein>
<feature type="region of interest" description="Disordered" evidence="1">
    <location>
        <begin position="1"/>
        <end position="64"/>
    </location>
</feature>
<organism evidence="2 3">
    <name type="scientific">Oryza meyeriana var. granulata</name>
    <dbReference type="NCBI Taxonomy" id="110450"/>
    <lineage>
        <taxon>Eukaryota</taxon>
        <taxon>Viridiplantae</taxon>
        <taxon>Streptophyta</taxon>
        <taxon>Embryophyta</taxon>
        <taxon>Tracheophyta</taxon>
        <taxon>Spermatophyta</taxon>
        <taxon>Magnoliopsida</taxon>
        <taxon>Liliopsida</taxon>
        <taxon>Poales</taxon>
        <taxon>Poaceae</taxon>
        <taxon>BOP clade</taxon>
        <taxon>Oryzoideae</taxon>
        <taxon>Oryzeae</taxon>
        <taxon>Oryzinae</taxon>
        <taxon>Oryza</taxon>
        <taxon>Oryza meyeriana</taxon>
    </lineage>
</organism>
<gene>
    <name evidence="2" type="ORF">E2562_004307</name>
</gene>
<evidence type="ECO:0000256" key="1">
    <source>
        <dbReference type="SAM" id="MobiDB-lite"/>
    </source>
</evidence>
<evidence type="ECO:0000313" key="2">
    <source>
        <dbReference type="EMBL" id="KAF0890826.1"/>
    </source>
</evidence>
<sequence length="64" mass="7272">MDQVEEKEENRFQEPTTDRCKEDKEQNNSEESSEVTTGLRAERIRPRPPGNPREGSGGNGGHHH</sequence>
<reference evidence="2 3" key="1">
    <citation type="submission" date="2019-11" db="EMBL/GenBank/DDBJ databases">
        <title>Whole genome sequence of Oryza granulata.</title>
        <authorList>
            <person name="Li W."/>
        </authorList>
    </citation>
    <scope>NUCLEOTIDE SEQUENCE [LARGE SCALE GENOMIC DNA]</scope>
    <source>
        <strain evidence="3">cv. Menghai</strain>
        <tissue evidence="2">Leaf</tissue>
    </source>
</reference>
<evidence type="ECO:0000313" key="3">
    <source>
        <dbReference type="Proteomes" id="UP000479710"/>
    </source>
</evidence>
<proteinExistence type="predicted"/>
<dbReference type="Proteomes" id="UP000479710">
    <property type="component" value="Unassembled WGS sequence"/>
</dbReference>
<accession>A0A6G1BSH9</accession>
<keyword evidence="3" id="KW-1185">Reference proteome</keyword>
<dbReference type="OrthoDB" id="674918at2759"/>